<name>A0A1Y2CVW3_9FUNG</name>
<dbReference type="SUPFAM" id="SSF51445">
    <property type="entry name" value="(Trans)glycosidases"/>
    <property type="match status" value="1"/>
</dbReference>
<dbReference type="OrthoDB" id="2129791at2759"/>
<keyword evidence="2" id="KW-1185">Reference proteome</keyword>
<proteinExistence type="predicted"/>
<dbReference type="InterPro" id="IPR017853">
    <property type="entry name" value="GH"/>
</dbReference>
<sequence>MCLDENNQPSKNCYGGWFYKTHAYGPEYNANFALRKHWNYVLLTASVNDKDFVAANVAAFRGKNIAVHLMTLEDTGYLDHPGEGYDLMKKLLTFVNDYHLDIQGVHIDCEPHGHPDWQEDSSQAVKNSIFQNFIRVLEECRQAVNEIRPNTTLSAAVAWWFSSHTKKGQLENGRGFDMVNEKRLDFIVPMIYDGAGGTADRVLQRAKDYLTDEAGTVIGMAAADYHGTLQSNVTTVIERSRSDFPDYFNGISIFSNHHYDDWGKDLDQVEDYN</sequence>
<evidence type="ECO:0000313" key="2">
    <source>
        <dbReference type="Proteomes" id="UP000193920"/>
    </source>
</evidence>
<comment type="caution">
    <text evidence="1">The sequence shown here is derived from an EMBL/GenBank/DDBJ whole genome shotgun (WGS) entry which is preliminary data.</text>
</comment>
<evidence type="ECO:0000313" key="1">
    <source>
        <dbReference type="EMBL" id="ORY51170.1"/>
    </source>
</evidence>
<dbReference type="EMBL" id="MCOG01000096">
    <property type="protein sequence ID" value="ORY51170.1"/>
    <property type="molecule type" value="Genomic_DNA"/>
</dbReference>
<dbReference type="STRING" id="1754190.A0A1Y2CVW3"/>
<protein>
    <recommendedName>
        <fullName evidence="3">GH18 domain-containing protein</fullName>
    </recommendedName>
</protein>
<gene>
    <name evidence="1" type="ORF">LY90DRAFT_508389</name>
</gene>
<dbReference type="Gene3D" id="3.20.20.80">
    <property type="entry name" value="Glycosidases"/>
    <property type="match status" value="1"/>
</dbReference>
<accession>A0A1Y2CVW3</accession>
<dbReference type="AlphaFoldDB" id="A0A1Y2CVW3"/>
<organism evidence="1 2">
    <name type="scientific">Neocallimastix californiae</name>
    <dbReference type="NCBI Taxonomy" id="1754190"/>
    <lineage>
        <taxon>Eukaryota</taxon>
        <taxon>Fungi</taxon>
        <taxon>Fungi incertae sedis</taxon>
        <taxon>Chytridiomycota</taxon>
        <taxon>Chytridiomycota incertae sedis</taxon>
        <taxon>Neocallimastigomycetes</taxon>
        <taxon>Neocallimastigales</taxon>
        <taxon>Neocallimastigaceae</taxon>
        <taxon>Neocallimastix</taxon>
    </lineage>
</organism>
<dbReference type="Proteomes" id="UP000193920">
    <property type="component" value="Unassembled WGS sequence"/>
</dbReference>
<evidence type="ECO:0008006" key="3">
    <source>
        <dbReference type="Google" id="ProtNLM"/>
    </source>
</evidence>
<reference evidence="1 2" key="1">
    <citation type="submission" date="2016-08" db="EMBL/GenBank/DDBJ databases">
        <title>A Parts List for Fungal Cellulosomes Revealed by Comparative Genomics.</title>
        <authorList>
            <consortium name="DOE Joint Genome Institute"/>
            <person name="Haitjema C.H."/>
            <person name="Gilmore S.P."/>
            <person name="Henske J.K."/>
            <person name="Solomon K.V."/>
            <person name="De Groot R."/>
            <person name="Kuo A."/>
            <person name="Mondo S.J."/>
            <person name="Salamov A.A."/>
            <person name="Labutti K."/>
            <person name="Zhao Z."/>
            <person name="Chiniquy J."/>
            <person name="Barry K."/>
            <person name="Brewer H.M."/>
            <person name="Purvine S.O."/>
            <person name="Wright A.T."/>
            <person name="Boxma B."/>
            <person name="Van Alen T."/>
            <person name="Hackstein J.H."/>
            <person name="Baker S.E."/>
            <person name="Grigoriev I.V."/>
            <person name="O'Malley M.A."/>
        </authorList>
    </citation>
    <scope>NUCLEOTIDE SEQUENCE [LARGE SCALE GENOMIC DNA]</scope>
    <source>
        <strain evidence="1 2">G1</strain>
    </source>
</reference>